<feature type="transmembrane region" description="Helical" evidence="1">
    <location>
        <begin position="171"/>
        <end position="197"/>
    </location>
</feature>
<proteinExistence type="predicted"/>
<dbReference type="RefSeq" id="WP_345515225.1">
    <property type="nucleotide sequence ID" value="NZ_BAAAXD010000030.1"/>
</dbReference>
<evidence type="ECO:0000313" key="2">
    <source>
        <dbReference type="EMBL" id="MFB9571674.1"/>
    </source>
</evidence>
<organism evidence="2 3">
    <name type="scientific">Streptomyces yanii</name>
    <dbReference type="NCBI Taxonomy" id="78510"/>
    <lineage>
        <taxon>Bacteria</taxon>
        <taxon>Bacillati</taxon>
        <taxon>Actinomycetota</taxon>
        <taxon>Actinomycetes</taxon>
        <taxon>Kitasatosporales</taxon>
        <taxon>Streptomycetaceae</taxon>
        <taxon>Streptomyces</taxon>
    </lineage>
</organism>
<feature type="transmembrane region" description="Helical" evidence="1">
    <location>
        <begin position="120"/>
        <end position="139"/>
    </location>
</feature>
<feature type="transmembrane region" description="Helical" evidence="1">
    <location>
        <begin position="310"/>
        <end position="329"/>
    </location>
</feature>
<comment type="caution">
    <text evidence="2">The sequence shown here is derived from an EMBL/GenBank/DDBJ whole genome shotgun (WGS) entry which is preliminary data.</text>
</comment>
<feature type="transmembrane region" description="Helical" evidence="1">
    <location>
        <begin position="341"/>
        <end position="359"/>
    </location>
</feature>
<keyword evidence="1" id="KW-0812">Transmembrane</keyword>
<keyword evidence="3" id="KW-1185">Reference proteome</keyword>
<protein>
    <submittedName>
        <fullName evidence="2">DUF2079 domain-containing protein</fullName>
    </submittedName>
</protein>
<evidence type="ECO:0000256" key="1">
    <source>
        <dbReference type="SAM" id="Phobius"/>
    </source>
</evidence>
<keyword evidence="1" id="KW-0472">Membrane</keyword>
<name>A0ABV5R404_9ACTN</name>
<keyword evidence="1" id="KW-1133">Transmembrane helix</keyword>
<feature type="transmembrane region" description="Helical" evidence="1">
    <location>
        <begin position="146"/>
        <end position="165"/>
    </location>
</feature>
<accession>A0ABV5R404</accession>
<feature type="transmembrane region" description="Helical" evidence="1">
    <location>
        <begin position="204"/>
        <end position="227"/>
    </location>
</feature>
<dbReference type="Pfam" id="PF09852">
    <property type="entry name" value="DUF2079"/>
    <property type="match status" value="1"/>
</dbReference>
<evidence type="ECO:0000313" key="3">
    <source>
        <dbReference type="Proteomes" id="UP001589710"/>
    </source>
</evidence>
<feature type="transmembrane region" description="Helical" evidence="1">
    <location>
        <begin position="12"/>
        <end position="30"/>
    </location>
</feature>
<dbReference type="EMBL" id="JBHMCG010000015">
    <property type="protein sequence ID" value="MFB9571674.1"/>
    <property type="molecule type" value="Genomic_DNA"/>
</dbReference>
<dbReference type="Proteomes" id="UP001589710">
    <property type="component" value="Unassembled WGS sequence"/>
</dbReference>
<feature type="transmembrane region" description="Helical" evidence="1">
    <location>
        <begin position="270"/>
        <end position="290"/>
    </location>
</feature>
<sequence length="467" mass="51106">MVEPSEGSRSDIPWWIWALAGALFFTYATLSLRIHQRMLSHSFDLGIFEQIVRSYANGHLPVSEIKGPDFPILGDHFSPILALVAPVYRLWPSPMALLVVQAALIAASVLPLTLWARRALGSPAAAVIGVCYGLSWGLASGVGSDFHEWAFAVPLLACSLTALATGRMRAAVWWALPLLLVKEDLGLTVVVIGLVIARRGDRKLGITTAAVGLAGALLATMVILPAFSPSGSYDYWHWLNGSEGSEGGLTDLLYKSTIGLITPEVKISTLLLVLAPTLFLALRSPLMWIAVPTLLWRAASELSTHWGTAYHYSLVLMPIVFAAFIDALIRRNPSRSSLRRYLAGSAAITLLVLPQYPLWQLVQPATWREDPRIAVAHRLMDRIPDGATVQASNLLVPQLTNRTSASLYGWPDSRPDPQWIMVDTRVPFNQRWPLNVLQEAQALGTARAQGYLTVSSEQGFVLLKRPS</sequence>
<dbReference type="InterPro" id="IPR018650">
    <property type="entry name" value="STSV1_Orf64"/>
</dbReference>
<reference evidence="2 3" key="1">
    <citation type="submission" date="2024-09" db="EMBL/GenBank/DDBJ databases">
        <authorList>
            <person name="Sun Q."/>
            <person name="Mori K."/>
        </authorList>
    </citation>
    <scope>NUCLEOTIDE SEQUENCE [LARGE SCALE GENOMIC DNA]</scope>
    <source>
        <strain evidence="2 3">JCM 3331</strain>
    </source>
</reference>
<gene>
    <name evidence="2" type="ORF">ACFFTL_04760</name>
</gene>
<feature type="transmembrane region" description="Helical" evidence="1">
    <location>
        <begin position="95"/>
        <end position="114"/>
    </location>
</feature>